<keyword evidence="6 8" id="KW-0472">Membrane</keyword>
<keyword evidence="4 8" id="KW-0812">Transmembrane</keyword>
<protein>
    <submittedName>
        <fullName evidence="10">Adenylate/guanylate cyclase with Chase sensor</fullName>
    </submittedName>
</protein>
<dbReference type="InterPro" id="IPR029787">
    <property type="entry name" value="Nucleotide_cyclase"/>
</dbReference>
<dbReference type="PANTHER" id="PTHR43081">
    <property type="entry name" value="ADENYLATE CYCLASE, TERMINAL-DIFFERENTIATION SPECIFIC-RELATED"/>
    <property type="match status" value="1"/>
</dbReference>
<dbReference type="CDD" id="cd07302">
    <property type="entry name" value="CHD"/>
    <property type="match status" value="1"/>
</dbReference>
<dbReference type="Pfam" id="PF00211">
    <property type="entry name" value="Guanylate_cyc"/>
    <property type="match status" value="1"/>
</dbReference>
<dbReference type="Pfam" id="PF05226">
    <property type="entry name" value="CHASE2"/>
    <property type="match status" value="1"/>
</dbReference>
<dbReference type="GO" id="GO:0030313">
    <property type="term" value="C:cell envelope"/>
    <property type="evidence" value="ECO:0007669"/>
    <property type="project" value="UniProtKB-SubCell"/>
</dbReference>
<dbReference type="InterPro" id="IPR001054">
    <property type="entry name" value="A/G_cyclase"/>
</dbReference>
<dbReference type="KEGG" id="dao:Desac_2247"/>
<dbReference type="HOGENOM" id="CLU_000445_85_1_7"/>
<evidence type="ECO:0000313" key="10">
    <source>
        <dbReference type="EMBL" id="AEB10074.1"/>
    </source>
</evidence>
<keyword evidence="5 8" id="KW-1133">Transmembrane helix</keyword>
<evidence type="ECO:0000256" key="5">
    <source>
        <dbReference type="ARBA" id="ARBA00022989"/>
    </source>
</evidence>
<evidence type="ECO:0000259" key="9">
    <source>
        <dbReference type="PROSITE" id="PS50125"/>
    </source>
</evidence>
<proteinExistence type="inferred from homology"/>
<evidence type="ECO:0000256" key="7">
    <source>
        <dbReference type="SAM" id="MobiDB-lite"/>
    </source>
</evidence>
<dbReference type="FunFam" id="3.30.70.1230:FF:000016">
    <property type="entry name" value="Adenylate/guanylate cyclase domain-containing protein"/>
    <property type="match status" value="1"/>
</dbReference>
<evidence type="ECO:0000256" key="4">
    <source>
        <dbReference type="ARBA" id="ARBA00022692"/>
    </source>
</evidence>
<dbReference type="eggNOG" id="COG4252">
    <property type="taxonomic scope" value="Bacteria"/>
</dbReference>
<evidence type="ECO:0000256" key="2">
    <source>
        <dbReference type="ARBA" id="ARBA00005381"/>
    </source>
</evidence>
<dbReference type="PANTHER" id="PTHR43081:SF1">
    <property type="entry name" value="ADENYLATE CYCLASE, TERMINAL-DIFFERENTIATION SPECIFIC"/>
    <property type="match status" value="1"/>
</dbReference>
<keyword evidence="11" id="KW-1185">Reference proteome</keyword>
<dbReference type="AlphaFoldDB" id="F2NFF5"/>
<evidence type="ECO:0000256" key="1">
    <source>
        <dbReference type="ARBA" id="ARBA00004196"/>
    </source>
</evidence>
<dbReference type="OrthoDB" id="9806735at2"/>
<feature type="transmembrane region" description="Helical" evidence="8">
    <location>
        <begin position="403"/>
        <end position="425"/>
    </location>
</feature>
<evidence type="ECO:0000256" key="8">
    <source>
        <dbReference type="SAM" id="Phobius"/>
    </source>
</evidence>
<feature type="transmembrane region" description="Helical" evidence="8">
    <location>
        <begin position="431"/>
        <end position="453"/>
    </location>
</feature>
<accession>F2NFF5</accession>
<organism evidence="10 11">
    <name type="scientific">Desulfobacca acetoxidans (strain ATCC 700848 / DSM 11109 / ASRB2)</name>
    <dbReference type="NCBI Taxonomy" id="880072"/>
    <lineage>
        <taxon>Bacteria</taxon>
        <taxon>Pseudomonadati</taxon>
        <taxon>Thermodesulfobacteriota</taxon>
        <taxon>Desulfobaccia</taxon>
        <taxon>Desulfobaccales</taxon>
        <taxon>Desulfobaccaceae</taxon>
        <taxon>Desulfobacca</taxon>
    </lineage>
</organism>
<feature type="transmembrane region" description="Helical" evidence="8">
    <location>
        <begin position="12"/>
        <end position="30"/>
    </location>
</feature>
<dbReference type="PROSITE" id="PS50125">
    <property type="entry name" value="GUANYLATE_CYCLASE_2"/>
    <property type="match status" value="1"/>
</dbReference>
<dbReference type="SMART" id="SM01080">
    <property type="entry name" value="CHASE2"/>
    <property type="match status" value="1"/>
</dbReference>
<name>F2NFF5_DESAR</name>
<comment type="subcellular location">
    <subcellularLocation>
        <location evidence="1">Cell envelope</location>
    </subcellularLocation>
</comment>
<dbReference type="EMBL" id="CP002629">
    <property type="protein sequence ID" value="AEB10074.1"/>
    <property type="molecule type" value="Genomic_DNA"/>
</dbReference>
<comment type="similarity">
    <text evidence="2">Belongs to the adenylyl cyclase class-3 family.</text>
</comment>
<evidence type="ECO:0000256" key="3">
    <source>
        <dbReference type="ARBA" id="ARBA00022475"/>
    </source>
</evidence>
<gene>
    <name evidence="10" type="ordered locus">Desac_2247</name>
</gene>
<feature type="region of interest" description="Disordered" evidence="7">
    <location>
        <begin position="729"/>
        <end position="750"/>
    </location>
</feature>
<dbReference type="Proteomes" id="UP000000483">
    <property type="component" value="Chromosome"/>
</dbReference>
<dbReference type="eggNOG" id="COG2114">
    <property type="taxonomic scope" value="Bacteria"/>
</dbReference>
<dbReference type="STRING" id="880072.Desac_2247"/>
<reference evidence="11" key="2">
    <citation type="submission" date="2011-03" db="EMBL/GenBank/DDBJ databases">
        <title>The complete genome of Desulfobacca acetoxidans DSM 11109.</title>
        <authorList>
            <consortium name="US DOE Joint Genome Institute (JGI-PGF)"/>
            <person name="Lucas S."/>
            <person name="Copeland A."/>
            <person name="Lapidus A."/>
            <person name="Bruce D."/>
            <person name="Goodwin L."/>
            <person name="Pitluck S."/>
            <person name="Peters L."/>
            <person name="Kyrpides N."/>
            <person name="Mavromatis K."/>
            <person name="Ivanova N."/>
            <person name="Ovchinnikova G."/>
            <person name="Teshima H."/>
            <person name="Detter J.C."/>
            <person name="Han C."/>
            <person name="Land M."/>
            <person name="Hauser L."/>
            <person name="Markowitz V."/>
            <person name="Cheng J.-F."/>
            <person name="Hugenholtz P."/>
            <person name="Woyke T."/>
            <person name="Wu D."/>
            <person name="Spring S."/>
            <person name="Schueler E."/>
            <person name="Brambilla E."/>
            <person name="Klenk H.-P."/>
            <person name="Eisen J.A."/>
        </authorList>
    </citation>
    <scope>NUCLEOTIDE SEQUENCE [LARGE SCALE GENOMIC DNA]</scope>
    <source>
        <strain evidence="11">ATCC 700848 / DSM 11109 / ASRB2</strain>
    </source>
</reference>
<dbReference type="RefSeq" id="WP_013707183.1">
    <property type="nucleotide sequence ID" value="NC_015388.1"/>
</dbReference>
<dbReference type="Gene3D" id="3.30.70.1230">
    <property type="entry name" value="Nucleotide cyclase"/>
    <property type="match status" value="1"/>
</dbReference>
<keyword evidence="3" id="KW-1003">Cell membrane</keyword>
<feature type="domain" description="Guanylate cyclase" evidence="9">
    <location>
        <begin position="495"/>
        <end position="627"/>
    </location>
</feature>
<reference evidence="10 11" key="1">
    <citation type="journal article" date="2011" name="Stand. Genomic Sci.">
        <title>Complete genome sequence of the acetate-degrading sulfate reducer Desulfobacca acetoxidans type strain (ASRB2).</title>
        <authorList>
            <person name="Goker M."/>
            <person name="Teshima H."/>
            <person name="Lapidus A."/>
            <person name="Nolan M."/>
            <person name="Lucas S."/>
            <person name="Hammon N."/>
            <person name="Deshpande S."/>
            <person name="Cheng J.F."/>
            <person name="Tapia R."/>
            <person name="Han C."/>
            <person name="Goodwin L."/>
            <person name="Pitluck S."/>
            <person name="Huntemann M."/>
            <person name="Liolios K."/>
            <person name="Ivanova N."/>
            <person name="Pagani I."/>
            <person name="Mavromatis K."/>
            <person name="Ovchinikova G."/>
            <person name="Pati A."/>
            <person name="Chen A."/>
            <person name="Palaniappan K."/>
            <person name="Land M."/>
            <person name="Hauser L."/>
            <person name="Brambilla E.M."/>
            <person name="Rohde M."/>
            <person name="Spring S."/>
            <person name="Detter J.C."/>
            <person name="Woyke T."/>
            <person name="Bristow J."/>
            <person name="Eisen J.A."/>
            <person name="Markowitz V."/>
            <person name="Hugenholtz P."/>
            <person name="Kyrpides N.C."/>
            <person name="Klenk H.P."/>
        </authorList>
    </citation>
    <scope>NUCLEOTIDE SEQUENCE [LARGE SCALE GENOMIC DNA]</scope>
    <source>
        <strain evidence="11">ATCC 700848 / DSM 11109 / ASRB2</strain>
    </source>
</reference>
<dbReference type="InterPro" id="IPR007890">
    <property type="entry name" value="CHASE2"/>
</dbReference>
<evidence type="ECO:0000313" key="11">
    <source>
        <dbReference type="Proteomes" id="UP000000483"/>
    </source>
</evidence>
<dbReference type="InterPro" id="IPR050697">
    <property type="entry name" value="Adenylyl/Guanylyl_Cyclase_3/4"/>
</dbReference>
<feature type="transmembrane region" description="Helical" evidence="8">
    <location>
        <begin position="371"/>
        <end position="396"/>
    </location>
</feature>
<dbReference type="SMART" id="SM00044">
    <property type="entry name" value="CYCc"/>
    <property type="match status" value="1"/>
</dbReference>
<dbReference type="SUPFAM" id="SSF55073">
    <property type="entry name" value="Nucleotide cyclase"/>
    <property type="match status" value="1"/>
</dbReference>
<dbReference type="GO" id="GO:0006171">
    <property type="term" value="P:cAMP biosynthetic process"/>
    <property type="evidence" value="ECO:0007669"/>
    <property type="project" value="TreeGrafter"/>
</dbReference>
<dbReference type="GO" id="GO:0004016">
    <property type="term" value="F:adenylate cyclase activity"/>
    <property type="evidence" value="ECO:0007669"/>
    <property type="project" value="UniProtKB-ARBA"/>
</dbReference>
<dbReference type="GO" id="GO:0035556">
    <property type="term" value="P:intracellular signal transduction"/>
    <property type="evidence" value="ECO:0007669"/>
    <property type="project" value="InterPro"/>
</dbReference>
<sequence>MKDFLKKILRPSYLKVTLGIIIMHLLVMAYNPAFVRNLEMKFYDLMFQLRGPRNPGPEVAIIAIDDRSLKAIGRWPWSRRQITRLMEVLQQADAKIIGFDIIFAEKEEETGVGLLHRLEQEMGRRSWKSPELQQWIDREYQSIDPDSDLAQRFKESDRVVLGYYFQGLETRQTAPGAFSLQISKDIIKSSTYDLVRWSSAQCIPSWLITAQGVEVNLPRLTRAAAETGYFNAVPDADGSIRSVPLVIRYQEDLYAPLALSILQRYLGNPLLQLVISEGGVNGIRLGRHQIPVDEHGRFRVNFRGPARTFPYYAFVDVVDGKIPPETFRDKIVLIGASAVGIYDIRVTPFSSIYPGVEVHANVIDNILRQDYLWAPTGLINPAALALVALSLVACLLLPKVRAWFGLVLFITLALSYFSIDCFLFANNNIYLQVIYPLNCLAVVYVALGLMRFLAEEAERKRIKAAFQNYVAPDVVNIMLQHPEKLHLGGEKREMTVMFSDIRGFTTLSERMEPEELVALLHSYLNPMTEIVFKHNGTMDKYIGDAIMAIYGAPLALPKHADQACQTALEMVEALSGLWEGWRAQGWPELRIGIGINSGSMTVGNMGSQRLFDYTVIGDNVNLASRLEGLNKYYGTAILVSEATQRLLQDSFILREVDRVRVKGKKAPVSIFELRGQGQPQGVEAELLQTFQAGLAAFRQQQWTTATDHWHNCLRLVPDDGPAQLLLKRTQSLAQQPPPPDWDGTATLTEK</sequence>
<evidence type="ECO:0000256" key="6">
    <source>
        <dbReference type="ARBA" id="ARBA00023136"/>
    </source>
</evidence>